<dbReference type="Proteomes" id="UP000199137">
    <property type="component" value="Unassembled WGS sequence"/>
</dbReference>
<feature type="domain" description="HTH cro/C1-type" evidence="1">
    <location>
        <begin position="28"/>
        <end position="69"/>
    </location>
</feature>
<proteinExistence type="predicted"/>
<dbReference type="RefSeq" id="WP_093573639.1">
    <property type="nucleotide sequence ID" value="NZ_FOWC01000003.1"/>
</dbReference>
<accession>A0A1I5KTL0</accession>
<protein>
    <submittedName>
        <fullName evidence="2">Helix-turn-helix domain-containing protein</fullName>
    </submittedName>
</protein>
<dbReference type="Pfam" id="PF13560">
    <property type="entry name" value="HTH_31"/>
    <property type="match status" value="1"/>
</dbReference>
<evidence type="ECO:0000259" key="1">
    <source>
        <dbReference type="PROSITE" id="PS50943"/>
    </source>
</evidence>
<dbReference type="STRING" id="112413.SAMN05421854_103321"/>
<dbReference type="Gene3D" id="1.10.260.40">
    <property type="entry name" value="lambda repressor-like DNA-binding domains"/>
    <property type="match status" value="1"/>
</dbReference>
<reference evidence="2 3" key="1">
    <citation type="submission" date="2016-10" db="EMBL/GenBank/DDBJ databases">
        <authorList>
            <person name="de Groot N.N."/>
        </authorList>
    </citation>
    <scope>NUCLEOTIDE SEQUENCE [LARGE SCALE GENOMIC DNA]</scope>
    <source>
        <strain evidence="2 3">DSM 44637</strain>
    </source>
</reference>
<sequence>MKSIRPLIRTVLLGLELRAARGNKWRGRELARRIGVNPALLHNWERGERTPPLVDVACIVGALGIVGERKDRILELARLADTDSILLGRRSQPYHVATAAVCARAAAEIVDWHPTLMPDILQTPSYSCAVAKHVLPERATDSDLHARFDETTEYLKKIRVSAYVGEYALACHVGDPDVDVVMRQLHHLIKLQRQSRDITVRIVPADANAHLGHTGAFTTFRIRNAEHLIVHRSHGYSGSFALDEDGFYADADSQLGKVARTAEDSANLIIRRINQLHLAMPNGHRTRPGNYRA</sequence>
<name>A0A1I5KTL0_9PSEU</name>
<dbReference type="PROSITE" id="PS50943">
    <property type="entry name" value="HTH_CROC1"/>
    <property type="match status" value="1"/>
</dbReference>
<dbReference type="Pfam" id="PF19054">
    <property type="entry name" value="DUF5753"/>
    <property type="match status" value="1"/>
</dbReference>
<organism evidence="2 3">
    <name type="scientific">Amycolatopsis rubida</name>
    <dbReference type="NCBI Taxonomy" id="112413"/>
    <lineage>
        <taxon>Bacteria</taxon>
        <taxon>Bacillati</taxon>
        <taxon>Actinomycetota</taxon>
        <taxon>Actinomycetes</taxon>
        <taxon>Pseudonocardiales</taxon>
        <taxon>Pseudonocardiaceae</taxon>
        <taxon>Amycolatopsis</taxon>
    </lineage>
</organism>
<dbReference type="CDD" id="cd00093">
    <property type="entry name" value="HTH_XRE"/>
    <property type="match status" value="1"/>
</dbReference>
<dbReference type="SUPFAM" id="SSF47413">
    <property type="entry name" value="lambda repressor-like DNA-binding domains"/>
    <property type="match status" value="1"/>
</dbReference>
<dbReference type="EMBL" id="FOWC01000003">
    <property type="protein sequence ID" value="SFO87956.1"/>
    <property type="molecule type" value="Genomic_DNA"/>
</dbReference>
<dbReference type="InterPro" id="IPR001387">
    <property type="entry name" value="Cro/C1-type_HTH"/>
</dbReference>
<dbReference type="AlphaFoldDB" id="A0A1I5KTL0"/>
<dbReference type="OrthoDB" id="3601087at2"/>
<dbReference type="GO" id="GO:0003677">
    <property type="term" value="F:DNA binding"/>
    <property type="evidence" value="ECO:0007669"/>
    <property type="project" value="InterPro"/>
</dbReference>
<gene>
    <name evidence="2" type="ORF">SAMN05421854_103321</name>
</gene>
<dbReference type="InterPro" id="IPR043917">
    <property type="entry name" value="DUF5753"/>
</dbReference>
<evidence type="ECO:0000313" key="2">
    <source>
        <dbReference type="EMBL" id="SFO87956.1"/>
    </source>
</evidence>
<evidence type="ECO:0000313" key="3">
    <source>
        <dbReference type="Proteomes" id="UP000199137"/>
    </source>
</evidence>
<dbReference type="InterPro" id="IPR010982">
    <property type="entry name" value="Lambda_DNA-bd_dom_sf"/>
</dbReference>